<organism evidence="2 3">
    <name type="scientific">Cerrena zonata</name>
    <dbReference type="NCBI Taxonomy" id="2478898"/>
    <lineage>
        <taxon>Eukaryota</taxon>
        <taxon>Fungi</taxon>
        <taxon>Dikarya</taxon>
        <taxon>Basidiomycota</taxon>
        <taxon>Agaricomycotina</taxon>
        <taxon>Agaricomycetes</taxon>
        <taxon>Polyporales</taxon>
        <taxon>Cerrenaceae</taxon>
        <taxon>Cerrena</taxon>
    </lineage>
</organism>
<feature type="domain" description="NAD(P)-binding" evidence="1">
    <location>
        <begin position="9"/>
        <end position="198"/>
    </location>
</feature>
<dbReference type="Proteomes" id="UP001385951">
    <property type="component" value="Unassembled WGS sequence"/>
</dbReference>
<accession>A0AAW0FCV3</accession>
<dbReference type="SUPFAM" id="SSF51735">
    <property type="entry name" value="NAD(P)-binding Rossmann-fold domains"/>
    <property type="match status" value="1"/>
</dbReference>
<name>A0AAW0FCV3_9APHY</name>
<dbReference type="PANTHER" id="PTHR15020">
    <property type="entry name" value="FLAVIN REDUCTASE-RELATED"/>
    <property type="match status" value="1"/>
</dbReference>
<evidence type="ECO:0000313" key="2">
    <source>
        <dbReference type="EMBL" id="KAK7678276.1"/>
    </source>
</evidence>
<dbReference type="AlphaFoldDB" id="A0AAW0FCV3"/>
<dbReference type="Pfam" id="PF13460">
    <property type="entry name" value="NAD_binding_10"/>
    <property type="match status" value="1"/>
</dbReference>
<comment type="caution">
    <text evidence="2">The sequence shown here is derived from an EMBL/GenBank/DDBJ whole genome shotgun (WGS) entry which is preliminary data.</text>
</comment>
<proteinExistence type="predicted"/>
<dbReference type="Gene3D" id="3.40.50.720">
    <property type="entry name" value="NAD(P)-binding Rossmann-like Domain"/>
    <property type="match status" value="1"/>
</dbReference>
<dbReference type="EMBL" id="JASBNA010000074">
    <property type="protein sequence ID" value="KAK7678276.1"/>
    <property type="molecule type" value="Genomic_DNA"/>
</dbReference>
<evidence type="ECO:0000259" key="1">
    <source>
        <dbReference type="Pfam" id="PF13460"/>
    </source>
</evidence>
<reference evidence="2 3" key="1">
    <citation type="submission" date="2022-09" db="EMBL/GenBank/DDBJ databases">
        <authorList>
            <person name="Palmer J.M."/>
        </authorList>
    </citation>
    <scope>NUCLEOTIDE SEQUENCE [LARGE SCALE GENOMIC DNA]</scope>
    <source>
        <strain evidence="2 3">DSM 7382</strain>
    </source>
</reference>
<keyword evidence="3" id="KW-1185">Reference proteome</keyword>
<gene>
    <name evidence="2" type="ORF">QCA50_018749</name>
</gene>
<protein>
    <recommendedName>
        <fullName evidence="1">NAD(P)-binding domain-containing protein</fullName>
    </recommendedName>
</protein>
<evidence type="ECO:0000313" key="3">
    <source>
        <dbReference type="Proteomes" id="UP001385951"/>
    </source>
</evidence>
<dbReference type="InterPro" id="IPR036291">
    <property type="entry name" value="NAD(P)-bd_dom_sf"/>
</dbReference>
<dbReference type="PANTHER" id="PTHR15020:SF50">
    <property type="entry name" value="UPF0659 PROTEIN YMR090W"/>
    <property type="match status" value="1"/>
</dbReference>
<dbReference type="InterPro" id="IPR016040">
    <property type="entry name" value="NAD(P)-bd_dom"/>
</dbReference>
<sequence length="222" mass="24422">MVKNLLVFGAHGKVGQQLVRQIANYKSQYQVTAVVRNTEQATTLAAIDNSLKTKQLTVDTASVQELADTIKGHHAVVFTAGSAGKDLLKVDLDGAVKTFEASVLAQVKRYILVSAVHADIREAFQESKLKNYYIAKHYADRILVNEFKDKLDFTILKPTYLSDEEASGKIRIINSADDFGSTVSRANVAKVILEIVDSKNTFGKSYDFEDGDSEISNPATFN</sequence>